<proteinExistence type="predicted"/>
<evidence type="ECO:0000313" key="2">
    <source>
        <dbReference type="EMBL" id="KON33409.1"/>
    </source>
</evidence>
<evidence type="ECO:0000259" key="1">
    <source>
        <dbReference type="Pfam" id="PF01909"/>
    </source>
</evidence>
<dbReference type="EMBL" id="LFWU01000031">
    <property type="protein sequence ID" value="KON33409.1"/>
    <property type="molecule type" value="Genomic_DNA"/>
</dbReference>
<dbReference type="SUPFAM" id="SSF81301">
    <property type="entry name" value="Nucleotidyltransferase"/>
    <property type="match status" value="1"/>
</dbReference>
<dbReference type="GO" id="GO:0016779">
    <property type="term" value="F:nucleotidyltransferase activity"/>
    <property type="evidence" value="ECO:0007669"/>
    <property type="project" value="InterPro"/>
</dbReference>
<name>A0A0M0BY63_9ARCH</name>
<organism evidence="2 3">
    <name type="scientific">miscellaneous Crenarchaeota group-1 archaeon SG8-32-1</name>
    <dbReference type="NCBI Taxonomy" id="1685124"/>
    <lineage>
        <taxon>Archaea</taxon>
        <taxon>Candidatus Bathyarchaeota</taxon>
        <taxon>MCG-1</taxon>
    </lineage>
</organism>
<dbReference type="Pfam" id="PF01909">
    <property type="entry name" value="NTP_transf_2"/>
    <property type="match status" value="1"/>
</dbReference>
<protein>
    <recommendedName>
        <fullName evidence="1">Polymerase nucleotidyl transferase domain-containing protein</fullName>
    </recommendedName>
</protein>
<feature type="domain" description="Polymerase nucleotidyl transferase" evidence="1">
    <location>
        <begin position="144"/>
        <end position="183"/>
    </location>
</feature>
<dbReference type="AlphaFoldDB" id="A0A0M0BY63"/>
<dbReference type="InterPro" id="IPR002934">
    <property type="entry name" value="Polymerase_NTP_transf_dom"/>
</dbReference>
<evidence type="ECO:0000313" key="3">
    <source>
        <dbReference type="Proteomes" id="UP000037237"/>
    </source>
</evidence>
<dbReference type="InterPro" id="IPR043519">
    <property type="entry name" value="NT_sf"/>
</dbReference>
<reference evidence="2 3" key="1">
    <citation type="submission" date="2015-06" db="EMBL/GenBank/DDBJ databases">
        <title>New insights into the roles of widespread benthic archaea in carbon and nitrogen cycling.</title>
        <authorList>
            <person name="Lazar C.S."/>
            <person name="Baker B.J."/>
            <person name="Seitz K.W."/>
            <person name="Hyde A.S."/>
            <person name="Dick G.J."/>
            <person name="Hinrichs K.-U."/>
            <person name="Teske A.P."/>
        </authorList>
    </citation>
    <scope>NUCLEOTIDE SEQUENCE [LARGE SCALE GENOMIC DNA]</scope>
    <source>
        <strain evidence="2">SG8-32-1</strain>
    </source>
</reference>
<gene>
    <name evidence="2" type="ORF">AC477_01585</name>
</gene>
<sequence>MAINQWIPRDGETLLTKDGFIFYVFGYEHPKNRVFAFLKYINSSLAHYFPIRFLKQKWKLDGLELSRPEKLYTVENYQKFLETLRKNFPGYLYCCPFRNKEVISVPLDQIKKVFLPVECLQRIFEKENKDELQNETAELVSLLSKESKVAIQDFGIHGSVGLNMHSEYSDIDLVVYGSENFKLLESAINRLANEGIFTHVCTKKIDYARKHRGRYNNRRFVYNAVRKYDEIDATHGKMRYIPIKPVSFRCEVIEDNENMFRPAIYPIKNYQPDDSKSELSKEQVPKRVLSMIGYYRNVARTGDIVKVSGTLERVENIITGAVIFQVVVGTGIREKEYVEPI</sequence>
<dbReference type="Proteomes" id="UP000037237">
    <property type="component" value="Unassembled WGS sequence"/>
</dbReference>
<accession>A0A0M0BY63</accession>
<comment type="caution">
    <text evidence="2">The sequence shown here is derived from an EMBL/GenBank/DDBJ whole genome shotgun (WGS) entry which is preliminary data.</text>
</comment>